<reference evidence="2" key="1">
    <citation type="journal article" date="2021" name="Science">
        <title>Hunting the eagle killer: A cyanobacterial neurotoxin causes vacuolar myelinopathy.</title>
        <authorList>
            <person name="Breinlinger S."/>
            <person name="Phillips T.J."/>
            <person name="Haram B.N."/>
            <person name="Mares J."/>
            <person name="Martinez Yerena J.A."/>
            <person name="Hrouzek P."/>
            <person name="Sobotka R."/>
            <person name="Henderson W.M."/>
            <person name="Schmieder P."/>
            <person name="Williams S.M."/>
            <person name="Lauderdale J.D."/>
            <person name="Wilde H.D."/>
            <person name="Gerrin W."/>
            <person name="Kust A."/>
            <person name="Washington J.W."/>
            <person name="Wagner C."/>
            <person name="Geier B."/>
            <person name="Liebeke M."/>
            <person name="Enke H."/>
            <person name="Niedermeyer T.H.J."/>
            <person name="Wilde S.B."/>
        </authorList>
    </citation>
    <scope>NUCLEOTIDE SEQUENCE [LARGE SCALE GENOMIC DNA]</scope>
    <source>
        <strain evidence="2">Thurmond2011</strain>
    </source>
</reference>
<dbReference type="RefSeq" id="WP_310834189.1">
    <property type="nucleotide sequence ID" value="NZ_JAALHA020000017.1"/>
</dbReference>
<keyword evidence="2" id="KW-1185">Reference proteome</keyword>
<evidence type="ECO:0000313" key="1">
    <source>
        <dbReference type="EMBL" id="MDR9898396.1"/>
    </source>
</evidence>
<dbReference type="Proteomes" id="UP000667802">
    <property type="component" value="Unassembled WGS sequence"/>
</dbReference>
<dbReference type="Gene3D" id="3.40.50.620">
    <property type="entry name" value="HUPs"/>
    <property type="match status" value="1"/>
</dbReference>
<sequence>MNIKPILVRLQNAIGRNDLIEQMVLHTVPTSPLSQRDQSDKSVNLIVGYNSSPRSHTALDICLLIAHQTRLATKAHVTVQIVYVLEDNHQPDWEDILSINEVPTSNTSSYQTPSYPPENLLSTGASTGVLNQLELQPKATYRKIKSTEQLTQAEYILRQAMCLAEEWKSSFKAHLRFGSVAQELTKVVEAEAASMLIIGCNSVAHPLVRKLGSRMPCPVLGIPNCVEQEV</sequence>
<dbReference type="InterPro" id="IPR014729">
    <property type="entry name" value="Rossmann-like_a/b/a_fold"/>
</dbReference>
<name>A0AAP5IBJ0_9CYAN</name>
<protein>
    <submittedName>
        <fullName evidence="1">Aspartate/glutamate racemase family protein</fullName>
    </submittedName>
</protein>
<organism evidence="1 2">
    <name type="scientific">Aetokthonos hydrillicola Thurmond2011</name>
    <dbReference type="NCBI Taxonomy" id="2712845"/>
    <lineage>
        <taxon>Bacteria</taxon>
        <taxon>Bacillati</taxon>
        <taxon>Cyanobacteriota</taxon>
        <taxon>Cyanophyceae</taxon>
        <taxon>Nostocales</taxon>
        <taxon>Hapalosiphonaceae</taxon>
        <taxon>Aetokthonos</taxon>
    </lineage>
</organism>
<evidence type="ECO:0000313" key="2">
    <source>
        <dbReference type="Proteomes" id="UP000667802"/>
    </source>
</evidence>
<proteinExistence type="predicted"/>
<dbReference type="SUPFAM" id="SSF52402">
    <property type="entry name" value="Adenine nucleotide alpha hydrolases-like"/>
    <property type="match status" value="1"/>
</dbReference>
<accession>A0AAP5IBJ0</accession>
<dbReference type="EMBL" id="JAALHA020000017">
    <property type="protein sequence ID" value="MDR9898396.1"/>
    <property type="molecule type" value="Genomic_DNA"/>
</dbReference>
<dbReference type="AlphaFoldDB" id="A0AAP5IBJ0"/>
<comment type="caution">
    <text evidence="1">The sequence shown here is derived from an EMBL/GenBank/DDBJ whole genome shotgun (WGS) entry which is preliminary data.</text>
</comment>
<gene>
    <name evidence="1" type="ORF">G7B40_028115</name>
</gene>